<organism evidence="1 2">
    <name type="scientific">Saccharomyces cerevisiae (strain AWRI1631)</name>
    <name type="common">Baker's yeast</name>
    <dbReference type="NCBI Taxonomy" id="545124"/>
    <lineage>
        <taxon>Eukaryota</taxon>
        <taxon>Fungi</taxon>
        <taxon>Dikarya</taxon>
        <taxon>Ascomycota</taxon>
        <taxon>Saccharomycotina</taxon>
        <taxon>Saccharomycetes</taxon>
        <taxon>Saccharomycetales</taxon>
        <taxon>Saccharomycetaceae</taxon>
        <taxon>Saccharomyces</taxon>
    </lineage>
</organism>
<dbReference type="SUPFAM" id="SSF52799">
    <property type="entry name" value="(Phosphotyrosine protein) phosphatases II"/>
    <property type="match status" value="1"/>
</dbReference>
<dbReference type="Gene3D" id="3.90.190.10">
    <property type="entry name" value="Protein tyrosine phosphatase superfamily"/>
    <property type="match status" value="1"/>
</dbReference>
<name>B5VHK2_YEAS6</name>
<dbReference type="InterPro" id="IPR029021">
    <property type="entry name" value="Prot-tyrosine_phosphatase-like"/>
</dbReference>
<proteinExistence type="predicted"/>
<dbReference type="OrthoDB" id="6058203at2759"/>
<dbReference type="AlphaFoldDB" id="B5VHK2"/>
<evidence type="ECO:0000313" key="2">
    <source>
        <dbReference type="Proteomes" id="UP000008988"/>
    </source>
</evidence>
<protein>
    <submittedName>
        <fullName evidence="1">YER075Cp-like protein</fullName>
    </submittedName>
</protein>
<dbReference type="EMBL" id="ABSV01000686">
    <property type="protein sequence ID" value="EDZ72592.1"/>
    <property type="molecule type" value="Genomic_DNA"/>
</dbReference>
<comment type="caution">
    <text evidence="1">The sequence shown here is derived from an EMBL/GenBank/DDBJ whole genome shotgun (WGS) entry which is preliminary data.</text>
</comment>
<sequence>MFEMLQKEFVKLKYPAKLFDPISWTINIFRKQRISMVQNINQFIFIYDCLLFYFRLRLDDITERTDGDGSNKDNISLSALIEQIEKLEILQTFVDDKLKELPQ</sequence>
<dbReference type="Proteomes" id="UP000008988">
    <property type="component" value="Unassembled WGS sequence"/>
</dbReference>
<evidence type="ECO:0000313" key="1">
    <source>
        <dbReference type="EMBL" id="EDZ72592.1"/>
    </source>
</evidence>
<accession>B5VHK2</accession>
<gene>
    <name evidence="1" type="ORF">AWRI1631_51410</name>
</gene>
<reference evidence="1 2" key="1">
    <citation type="journal article" date="2008" name="FEMS Yeast Res.">
        <title>Comparative genome analysis of a Saccharomyces cerevisiae wine strain.</title>
        <authorList>
            <person name="Borneman A.R."/>
            <person name="Forgan A.H."/>
            <person name="Pretorius I.S."/>
            <person name="Chambers P.J."/>
        </authorList>
    </citation>
    <scope>NUCLEOTIDE SEQUENCE [LARGE SCALE GENOMIC DNA]</scope>
    <source>
        <strain evidence="1 2">AWRI1631</strain>
    </source>
</reference>